<feature type="region of interest" description="Disordered" evidence="1">
    <location>
        <begin position="108"/>
        <end position="135"/>
    </location>
</feature>
<evidence type="ECO:0000313" key="3">
    <source>
        <dbReference type="Proteomes" id="UP000629287"/>
    </source>
</evidence>
<dbReference type="GeneID" id="86827838"/>
<keyword evidence="3" id="KW-1185">Reference proteome</keyword>
<evidence type="ECO:0000256" key="1">
    <source>
        <dbReference type="SAM" id="MobiDB-lite"/>
    </source>
</evidence>
<dbReference type="Proteomes" id="UP000629287">
    <property type="component" value="Unassembled WGS sequence"/>
</dbReference>
<accession>A0A8I0P0J8</accession>
<proteinExistence type="predicted"/>
<evidence type="ECO:0000313" key="2">
    <source>
        <dbReference type="EMBL" id="MBE1597133.1"/>
    </source>
</evidence>
<gene>
    <name evidence="2" type="ORF">H4687_003262</name>
</gene>
<sequence>MVALTLIALLFIHRWFTNTSEERRALADATRAADDERNRYVSLEAALENEHGRRTQAVAAERAALAVRLATEREALHSEFEERRASLIAETMEATVRMYRNGKFAPQPAVKGNLIPFPQQQPERERSRGHNVVGP</sequence>
<dbReference type="EMBL" id="JADBGF010000001">
    <property type="protein sequence ID" value="MBE1597133.1"/>
    <property type="molecule type" value="Genomic_DNA"/>
</dbReference>
<name>A0A8I0P0J8_9ACTN</name>
<reference evidence="2 3" key="1">
    <citation type="submission" date="2020-10" db="EMBL/GenBank/DDBJ databases">
        <title>Sequencing the genomes of 1000 actinobacteria strains.</title>
        <authorList>
            <person name="Klenk H.-P."/>
        </authorList>
    </citation>
    <scope>NUCLEOTIDE SEQUENCE [LARGE SCALE GENOMIC DNA]</scope>
    <source>
        <strain evidence="2 3">DSM 41803</strain>
    </source>
</reference>
<dbReference type="OrthoDB" id="4245279at2"/>
<dbReference type="RefSeq" id="WP_078907151.1">
    <property type="nucleotide sequence ID" value="NZ_JADBGF010000001.1"/>
</dbReference>
<organism evidence="2 3">
    <name type="scientific">Streptomyces stelliscabiei</name>
    <dbReference type="NCBI Taxonomy" id="146820"/>
    <lineage>
        <taxon>Bacteria</taxon>
        <taxon>Bacillati</taxon>
        <taxon>Actinomycetota</taxon>
        <taxon>Actinomycetes</taxon>
        <taxon>Kitasatosporales</taxon>
        <taxon>Streptomycetaceae</taxon>
        <taxon>Streptomyces</taxon>
    </lineage>
</organism>
<comment type="caution">
    <text evidence="2">The sequence shown here is derived from an EMBL/GenBank/DDBJ whole genome shotgun (WGS) entry which is preliminary data.</text>
</comment>
<dbReference type="AlphaFoldDB" id="A0A8I0P0J8"/>
<protein>
    <submittedName>
        <fullName evidence="2">Uncharacterized protein</fullName>
    </submittedName>
</protein>